<dbReference type="SUPFAM" id="SSF55874">
    <property type="entry name" value="ATPase domain of HSP90 chaperone/DNA topoisomerase II/histidine kinase"/>
    <property type="match status" value="1"/>
</dbReference>
<name>A0A1D7QKF3_9SPHI</name>
<reference evidence="1 2" key="1">
    <citation type="submission" date="2016-08" db="EMBL/GenBank/DDBJ databases">
        <authorList>
            <person name="Seilhamer J.J."/>
        </authorList>
    </citation>
    <scope>NUCLEOTIDE SEQUENCE [LARGE SCALE GENOMIC DNA]</scope>
    <source>
        <strain evidence="1 2">DX4</strain>
    </source>
</reference>
<dbReference type="Pfam" id="PF13589">
    <property type="entry name" value="HATPase_c_3"/>
    <property type="match status" value="1"/>
</dbReference>
<dbReference type="InterPro" id="IPR036890">
    <property type="entry name" value="HATPase_C_sf"/>
</dbReference>
<dbReference type="RefSeq" id="WP_069380818.1">
    <property type="nucleotide sequence ID" value="NZ_CP017141.1"/>
</dbReference>
<evidence type="ECO:0000313" key="1">
    <source>
        <dbReference type="EMBL" id="AOM79155.1"/>
    </source>
</evidence>
<keyword evidence="2" id="KW-1185">Reference proteome</keyword>
<accession>A0A1D7QKF3</accession>
<sequence length="421" mass="49057">MANHVNITSTGIKKVLRLYNEKQALAEYIWNGFDAKADTIRIDYTHNELGTLESLKVSDNGYGINFSHLKDKFNPFYESEKAMEQRIHLHKSTMHGKNGVGRLTFFTFAHHAEWNTVYEEQGIYKNGSIQVAVGGLNNYESVLINENVKTATTGTTVSFSNIQLSKEAIELSIIPYLQAEFCWFLELNKNRGFSIIINGVPLTYQDNIIDYEEGLIFRYPDSNTVFKVKFIQWKESLHKELSKNYFINHKGQEVYKDYTTLNKKADEYYHSVFIESEFFNEFDFSSSDHDAQVKLYSRTKSSSEYKYLIKKINELLRTKRRPFLKEFSNKLIEKYELEGVLPKFEAEEQSKRHDLVETLKVIYEIQPKLFSGLSIDQKKAFVRLIHVLLNSSDRAQLFHVIEGIIELEAEEREELMGFLAI</sequence>
<protein>
    <recommendedName>
        <fullName evidence="3">Histidine kinase-, DNA gyrase B-, and HSP90-like ATPase</fullName>
    </recommendedName>
</protein>
<organism evidence="1 2">
    <name type="scientific">Pedobacter steynii</name>
    <dbReference type="NCBI Taxonomy" id="430522"/>
    <lineage>
        <taxon>Bacteria</taxon>
        <taxon>Pseudomonadati</taxon>
        <taxon>Bacteroidota</taxon>
        <taxon>Sphingobacteriia</taxon>
        <taxon>Sphingobacteriales</taxon>
        <taxon>Sphingobacteriaceae</taxon>
        <taxon>Pedobacter</taxon>
    </lineage>
</organism>
<gene>
    <name evidence="1" type="ORF">BFS30_19460</name>
</gene>
<dbReference type="OrthoDB" id="8765545at2"/>
<proteinExistence type="predicted"/>
<dbReference type="Gene3D" id="3.30.565.10">
    <property type="entry name" value="Histidine kinase-like ATPase, C-terminal domain"/>
    <property type="match status" value="1"/>
</dbReference>
<dbReference type="EMBL" id="CP017141">
    <property type="protein sequence ID" value="AOM79155.1"/>
    <property type="molecule type" value="Genomic_DNA"/>
</dbReference>
<dbReference type="Proteomes" id="UP000094313">
    <property type="component" value="Chromosome"/>
</dbReference>
<dbReference type="KEGG" id="psty:BFS30_19460"/>
<evidence type="ECO:0000313" key="2">
    <source>
        <dbReference type="Proteomes" id="UP000094313"/>
    </source>
</evidence>
<dbReference type="AlphaFoldDB" id="A0A1D7QKF3"/>
<evidence type="ECO:0008006" key="3">
    <source>
        <dbReference type="Google" id="ProtNLM"/>
    </source>
</evidence>